<dbReference type="AlphaFoldDB" id="A0A9Q0VLW4"/>
<evidence type="ECO:0000313" key="2">
    <source>
        <dbReference type="Proteomes" id="UP001151529"/>
    </source>
</evidence>
<comment type="caution">
    <text evidence="1">The sequence shown here is derived from an EMBL/GenBank/DDBJ whole genome shotgun (WGS) entry which is preliminary data.</text>
</comment>
<dbReference type="Proteomes" id="UP001151529">
    <property type="component" value="Chromosome 16"/>
</dbReference>
<evidence type="ECO:0000313" key="1">
    <source>
        <dbReference type="EMBL" id="KAJ6750977.1"/>
    </source>
</evidence>
<reference evidence="1" key="1">
    <citation type="submission" date="2022-11" db="EMBL/GenBank/DDBJ databases">
        <authorList>
            <person name="Hyden B.L."/>
            <person name="Feng K."/>
            <person name="Yates T."/>
            <person name="Jawdy S."/>
            <person name="Smart L.B."/>
            <person name="Muchero W."/>
        </authorList>
    </citation>
    <scope>NUCLEOTIDE SEQUENCE</scope>
    <source>
        <tissue evidence="1">Shoot tip</tissue>
    </source>
</reference>
<dbReference type="EMBL" id="JAPFFL010000001">
    <property type="protein sequence ID" value="KAJ6750977.1"/>
    <property type="molecule type" value="Genomic_DNA"/>
</dbReference>
<gene>
    <name evidence="1" type="ORF">OIU85_001504</name>
</gene>
<accession>A0A9Q0VLW4</accession>
<sequence>MAYIHEIRCMLSSTILGLDFKTIKGLLNIFHRNLDVCAKTAAFYLSCLLCPPILLKLHAAHSLCVAKFTLVKLGFIIDHDQSISFRCSSSKHGAFNIHCD</sequence>
<organism evidence="1 2">
    <name type="scientific">Salix viminalis</name>
    <name type="common">Common osier</name>
    <name type="synonym">Basket willow</name>
    <dbReference type="NCBI Taxonomy" id="40686"/>
    <lineage>
        <taxon>Eukaryota</taxon>
        <taxon>Viridiplantae</taxon>
        <taxon>Streptophyta</taxon>
        <taxon>Embryophyta</taxon>
        <taxon>Tracheophyta</taxon>
        <taxon>Spermatophyta</taxon>
        <taxon>Magnoliopsida</taxon>
        <taxon>eudicotyledons</taxon>
        <taxon>Gunneridae</taxon>
        <taxon>Pentapetalae</taxon>
        <taxon>rosids</taxon>
        <taxon>fabids</taxon>
        <taxon>Malpighiales</taxon>
        <taxon>Salicaceae</taxon>
        <taxon>Saliceae</taxon>
        <taxon>Salix</taxon>
    </lineage>
</organism>
<proteinExistence type="predicted"/>
<keyword evidence="2" id="KW-1185">Reference proteome</keyword>
<protein>
    <submittedName>
        <fullName evidence="1">Uncharacterized protein</fullName>
    </submittedName>
</protein>
<reference evidence="1" key="2">
    <citation type="journal article" date="2023" name="Int. J. Mol. Sci.">
        <title>De Novo Assembly and Annotation of 11 Diverse Shrub Willow (Salix) Genomes Reveals Novel Gene Organization in Sex-Linked Regions.</title>
        <authorList>
            <person name="Hyden B."/>
            <person name="Feng K."/>
            <person name="Yates T.B."/>
            <person name="Jawdy S."/>
            <person name="Cereghino C."/>
            <person name="Smart L.B."/>
            <person name="Muchero W."/>
        </authorList>
    </citation>
    <scope>NUCLEOTIDE SEQUENCE [LARGE SCALE GENOMIC DNA]</scope>
    <source>
        <tissue evidence="1">Shoot tip</tissue>
    </source>
</reference>
<name>A0A9Q0VLW4_SALVM</name>